<dbReference type="CDD" id="cd19146">
    <property type="entry name" value="AKR_AKR9A1-2"/>
    <property type="match status" value="1"/>
</dbReference>
<dbReference type="EMBL" id="ML741818">
    <property type="protein sequence ID" value="KAE8324411.1"/>
    <property type="molecule type" value="Genomic_DNA"/>
</dbReference>
<dbReference type="PANTHER" id="PTHR43364">
    <property type="entry name" value="NADH-SPECIFIC METHYLGLYOXAL REDUCTASE-RELATED"/>
    <property type="match status" value="1"/>
</dbReference>
<evidence type="ECO:0000256" key="3">
    <source>
        <dbReference type="ARBA" id="ARBA00038157"/>
    </source>
</evidence>
<evidence type="ECO:0000313" key="5">
    <source>
        <dbReference type="EMBL" id="KAE8324411.1"/>
    </source>
</evidence>
<comment type="similarity">
    <text evidence="3">Belongs to the aldo/keto reductase family. Aldo/keto reductase 2 subfamily.</text>
</comment>
<proteinExistence type="inferred from homology"/>
<dbReference type="GO" id="GO:0016491">
    <property type="term" value="F:oxidoreductase activity"/>
    <property type="evidence" value="ECO:0007669"/>
    <property type="project" value="UniProtKB-KW"/>
</dbReference>
<keyword evidence="1" id="KW-0521">NADP</keyword>
<accession>A0A5N6WU48</accession>
<feature type="domain" description="NADP-dependent oxidoreductase" evidence="4">
    <location>
        <begin position="29"/>
        <end position="346"/>
    </location>
</feature>
<evidence type="ECO:0000256" key="2">
    <source>
        <dbReference type="ARBA" id="ARBA00023002"/>
    </source>
</evidence>
<name>A0A5N6WU48_9EURO</name>
<dbReference type="InterPro" id="IPR036812">
    <property type="entry name" value="NAD(P)_OxRdtase_dom_sf"/>
</dbReference>
<dbReference type="AlphaFoldDB" id="A0A5N6WU48"/>
<evidence type="ECO:0000313" key="6">
    <source>
        <dbReference type="Proteomes" id="UP000325945"/>
    </source>
</evidence>
<dbReference type="PANTHER" id="PTHR43364:SF7">
    <property type="entry name" value="NADP-DEPENDENT OXIDOREDUCTASE DOMAIN-CONTAINING PROTEIN-RELATED"/>
    <property type="match status" value="1"/>
</dbReference>
<reference evidence="6" key="1">
    <citation type="submission" date="2019-04" db="EMBL/GenBank/DDBJ databases">
        <title>Friends and foes A comparative genomics studyof 23 Aspergillus species from section Flavi.</title>
        <authorList>
            <consortium name="DOE Joint Genome Institute"/>
            <person name="Kjaerbolling I."/>
            <person name="Vesth T."/>
            <person name="Frisvad J.C."/>
            <person name="Nybo J.L."/>
            <person name="Theobald S."/>
            <person name="Kildgaard S."/>
            <person name="Isbrandt T."/>
            <person name="Kuo A."/>
            <person name="Sato A."/>
            <person name="Lyhne E.K."/>
            <person name="Kogle M.E."/>
            <person name="Wiebenga A."/>
            <person name="Kun R.S."/>
            <person name="Lubbers R.J."/>
            <person name="Makela M.R."/>
            <person name="Barry K."/>
            <person name="Chovatia M."/>
            <person name="Clum A."/>
            <person name="Daum C."/>
            <person name="Haridas S."/>
            <person name="He G."/>
            <person name="LaButti K."/>
            <person name="Lipzen A."/>
            <person name="Mondo S."/>
            <person name="Riley R."/>
            <person name="Salamov A."/>
            <person name="Simmons B.A."/>
            <person name="Magnuson J.K."/>
            <person name="Henrissat B."/>
            <person name="Mortensen U.H."/>
            <person name="Larsen T.O."/>
            <person name="Devries R.P."/>
            <person name="Grigoriev I.V."/>
            <person name="Machida M."/>
            <person name="Baker S.E."/>
            <person name="Andersen M.R."/>
        </authorList>
    </citation>
    <scope>NUCLEOTIDE SEQUENCE [LARGE SCALE GENOMIC DNA]</scope>
    <source>
        <strain evidence="6">CBS 130017</strain>
    </source>
</reference>
<keyword evidence="2" id="KW-0560">Oxidoreductase</keyword>
<evidence type="ECO:0000259" key="4">
    <source>
        <dbReference type="Pfam" id="PF00248"/>
    </source>
</evidence>
<dbReference type="Pfam" id="PF00248">
    <property type="entry name" value="Aldo_ket_red"/>
    <property type="match status" value="1"/>
</dbReference>
<dbReference type="Proteomes" id="UP000325945">
    <property type="component" value="Unassembled WGS sequence"/>
</dbReference>
<keyword evidence="6" id="KW-1185">Reference proteome</keyword>
<dbReference type="Gene3D" id="3.20.20.100">
    <property type="entry name" value="NADP-dependent oxidoreductase domain"/>
    <property type="match status" value="1"/>
</dbReference>
<protein>
    <submittedName>
        <fullName evidence="5">Norsolorinic acid reductase A</fullName>
    </submittedName>
</protein>
<dbReference type="InterPro" id="IPR050523">
    <property type="entry name" value="AKR_Detox_Biosynth"/>
</dbReference>
<dbReference type="InterPro" id="IPR023210">
    <property type="entry name" value="NADP_OxRdtase_dom"/>
</dbReference>
<evidence type="ECO:0000256" key="1">
    <source>
        <dbReference type="ARBA" id="ARBA00022857"/>
    </source>
</evidence>
<gene>
    <name evidence="5" type="ORF">BDV39DRAFT_180442</name>
</gene>
<dbReference type="SUPFAM" id="SSF51430">
    <property type="entry name" value="NAD(P)-linked oxidoreductase"/>
    <property type="match status" value="1"/>
</dbReference>
<organism evidence="5 6">
    <name type="scientific">Aspergillus sergii</name>
    <dbReference type="NCBI Taxonomy" id="1034303"/>
    <lineage>
        <taxon>Eukaryota</taxon>
        <taxon>Fungi</taxon>
        <taxon>Dikarya</taxon>
        <taxon>Ascomycota</taxon>
        <taxon>Pezizomycotina</taxon>
        <taxon>Eurotiomycetes</taxon>
        <taxon>Eurotiomycetidae</taxon>
        <taxon>Eurotiales</taxon>
        <taxon>Aspergillaceae</taxon>
        <taxon>Aspergillus</taxon>
        <taxon>Aspergillus subgen. Circumdati</taxon>
    </lineage>
</organism>
<sequence length="407" mass="46101">MVLPTAPEPPTLLGYHRILSRSAGVRVSPLCLGTMSFGNGWKGVMGECDQATSFNMLDTFYESGGNFIDVANFYQGGDSERWVGEWMTQRQNRDEIVLSTKYTMGYTMFGPQKIKSNFQGNHAKSLRLSVKASLEKLQTDYIDLLYVHMWDFTTSVEEVMRSLNHLVANGKVLYLGVSDTPAWLVVKCNACTCICLVRWSWLLKLTIATVARANGLTPFSVYQGHWSCAFRDFERDILPMCECEGMGLAPWGVLGRGQFRSAEDFSREGRKMGPQDEKHRRLGEKLDQMAQQKNTKATSIAQAYVMHKAPYVFPVIGGRKVEHLKENIRALSLVLSEEEIREIDDAELFDVGFPMNFLFETPTQRYRTNMTSKDIWQLSCNTRLETVPKQQPIEPLQGANYFGSASK</sequence>